<proteinExistence type="predicted"/>
<evidence type="ECO:0000259" key="8">
    <source>
        <dbReference type="Pfam" id="PF22732"/>
    </source>
</evidence>
<organism evidence="9 10">
    <name type="scientific">Mesorhabditis belari</name>
    <dbReference type="NCBI Taxonomy" id="2138241"/>
    <lineage>
        <taxon>Eukaryota</taxon>
        <taxon>Metazoa</taxon>
        <taxon>Ecdysozoa</taxon>
        <taxon>Nematoda</taxon>
        <taxon>Chromadorea</taxon>
        <taxon>Rhabditida</taxon>
        <taxon>Rhabditina</taxon>
        <taxon>Rhabditomorpha</taxon>
        <taxon>Rhabditoidea</taxon>
        <taxon>Rhabditidae</taxon>
        <taxon>Mesorhabditinae</taxon>
        <taxon>Mesorhabditis</taxon>
    </lineage>
</organism>
<dbReference type="Gene3D" id="2.30.30.140">
    <property type="match status" value="1"/>
</dbReference>
<dbReference type="AlphaFoldDB" id="A0AAF3FAP2"/>
<evidence type="ECO:0000256" key="4">
    <source>
        <dbReference type="ARBA" id="ARBA00023163"/>
    </source>
</evidence>
<evidence type="ECO:0000256" key="2">
    <source>
        <dbReference type="ARBA" id="ARBA00022853"/>
    </source>
</evidence>
<feature type="domain" description="MRG" evidence="7">
    <location>
        <begin position="145"/>
        <end position="258"/>
    </location>
</feature>
<feature type="domain" description="MSL3 chromodomain-like" evidence="8">
    <location>
        <begin position="16"/>
        <end position="54"/>
    </location>
</feature>
<dbReference type="PANTHER" id="PTHR10880">
    <property type="entry name" value="MORTALITY FACTOR 4-LIKE PROTEIN"/>
    <property type="match status" value="1"/>
</dbReference>
<evidence type="ECO:0000256" key="5">
    <source>
        <dbReference type="ARBA" id="ARBA00023242"/>
    </source>
</evidence>
<evidence type="ECO:0000256" key="3">
    <source>
        <dbReference type="ARBA" id="ARBA00023015"/>
    </source>
</evidence>
<dbReference type="InterPro" id="IPR016197">
    <property type="entry name" value="Chromo-like_dom_sf"/>
</dbReference>
<dbReference type="GO" id="GO:0005634">
    <property type="term" value="C:nucleus"/>
    <property type="evidence" value="ECO:0007669"/>
    <property type="project" value="UniProtKB-SubCell"/>
</dbReference>
<keyword evidence="3" id="KW-0805">Transcription regulation</keyword>
<dbReference type="Gene3D" id="1.10.274.30">
    <property type="entry name" value="MRG domain"/>
    <property type="match status" value="1"/>
</dbReference>
<dbReference type="GO" id="GO:0035267">
    <property type="term" value="C:NuA4 histone acetyltransferase complex"/>
    <property type="evidence" value="ECO:0007669"/>
    <property type="project" value="TreeGrafter"/>
</dbReference>
<dbReference type="InterPro" id="IPR038217">
    <property type="entry name" value="MRG_C_sf"/>
</dbReference>
<dbReference type="Pfam" id="PF22732">
    <property type="entry name" value="MSL3_chromo-like"/>
    <property type="match status" value="1"/>
</dbReference>
<dbReference type="SUPFAM" id="SSF54160">
    <property type="entry name" value="Chromo domain-like"/>
    <property type="match status" value="1"/>
</dbReference>
<evidence type="ECO:0008006" key="11">
    <source>
        <dbReference type="Google" id="ProtNLM"/>
    </source>
</evidence>
<keyword evidence="5" id="KW-0539">Nucleus</keyword>
<evidence type="ECO:0000313" key="10">
    <source>
        <dbReference type="WBParaSite" id="MBELARI_LOCUS3941"/>
    </source>
</evidence>
<keyword evidence="4" id="KW-0804">Transcription</keyword>
<sequence length="268" mass="30857">MKWRKGDVVMVDWKGCFYKAKIIGVTESDGETHYKIHYDSWSSKWDQVIPESETDKWEAFTAEAQEAARKQIKGLKTRTKGRKRHAADGGESDATPFAPKKKATMKDATEQTSRLDLTRTKGPSDEEEMTVEVQYVNGKKVTEKTTKHEFTAFAHMVEHLLNSMFTRCLCVDQDKQQVQRLGDELLKMNKGDNDDLMKPFVPSEHFGVVYLLRLFVKIHGDSDFIDACDRYSFVKHSSDFMKHLLDNIGNYYDKDAYNETDRSDRSAA</sequence>
<feature type="compositionally biased region" description="Basic residues" evidence="6">
    <location>
        <begin position="74"/>
        <end position="85"/>
    </location>
</feature>
<dbReference type="InterPro" id="IPR008676">
    <property type="entry name" value="MRG"/>
</dbReference>
<evidence type="ECO:0000259" key="7">
    <source>
        <dbReference type="Pfam" id="PF05712"/>
    </source>
</evidence>
<dbReference type="WBParaSite" id="MBELARI_LOCUS3941">
    <property type="protein sequence ID" value="MBELARI_LOCUS3941"/>
    <property type="gene ID" value="MBELARI_LOCUS3941"/>
</dbReference>
<dbReference type="GO" id="GO:0006325">
    <property type="term" value="P:chromatin organization"/>
    <property type="evidence" value="ECO:0007669"/>
    <property type="project" value="UniProtKB-KW"/>
</dbReference>
<dbReference type="InterPro" id="IPR026541">
    <property type="entry name" value="MRG_dom"/>
</dbReference>
<keyword evidence="2" id="KW-0156">Chromatin regulator</keyword>
<feature type="region of interest" description="Disordered" evidence="6">
    <location>
        <begin position="74"/>
        <end position="128"/>
    </location>
</feature>
<accession>A0AAF3FAP2</accession>
<dbReference type="Pfam" id="PF05712">
    <property type="entry name" value="MRG"/>
    <property type="match status" value="1"/>
</dbReference>
<reference evidence="10" key="1">
    <citation type="submission" date="2024-02" db="UniProtKB">
        <authorList>
            <consortium name="WormBaseParasite"/>
        </authorList>
    </citation>
    <scope>IDENTIFICATION</scope>
</reference>
<name>A0AAF3FAP2_9BILA</name>
<evidence type="ECO:0000313" key="9">
    <source>
        <dbReference type="Proteomes" id="UP000887575"/>
    </source>
</evidence>
<evidence type="ECO:0000256" key="1">
    <source>
        <dbReference type="ARBA" id="ARBA00004123"/>
    </source>
</evidence>
<dbReference type="Proteomes" id="UP000887575">
    <property type="component" value="Unassembled WGS sequence"/>
</dbReference>
<dbReference type="GO" id="GO:0006355">
    <property type="term" value="P:regulation of DNA-templated transcription"/>
    <property type="evidence" value="ECO:0007669"/>
    <property type="project" value="InterPro"/>
</dbReference>
<keyword evidence="9" id="KW-1185">Reference proteome</keyword>
<dbReference type="InterPro" id="IPR053820">
    <property type="entry name" value="MSL3_chromo-like"/>
</dbReference>
<protein>
    <recommendedName>
        <fullName evidence="11">MRG domain-containing protein</fullName>
    </recommendedName>
</protein>
<comment type="subcellular location">
    <subcellularLocation>
        <location evidence="1">Nucleus</location>
    </subcellularLocation>
</comment>
<evidence type="ECO:0000256" key="6">
    <source>
        <dbReference type="SAM" id="MobiDB-lite"/>
    </source>
</evidence>
<dbReference type="PANTHER" id="PTHR10880:SF15">
    <property type="entry name" value="MSL COMPLEX SUBUNIT 3"/>
    <property type="match status" value="1"/>
</dbReference>